<feature type="compositionally biased region" description="Basic and acidic residues" evidence="1">
    <location>
        <begin position="35"/>
        <end position="49"/>
    </location>
</feature>
<reference evidence="2" key="1">
    <citation type="submission" date="2021-03" db="EMBL/GenBank/DDBJ databases">
        <title>Draft genome sequence of rust myrtle Austropuccinia psidii MF-1, a brazilian biotype.</title>
        <authorList>
            <person name="Quecine M.C."/>
            <person name="Pachon D.M.R."/>
            <person name="Bonatelli M.L."/>
            <person name="Correr F.H."/>
            <person name="Franceschini L.M."/>
            <person name="Leite T.F."/>
            <person name="Margarido G.R.A."/>
            <person name="Almeida C.A."/>
            <person name="Ferrarezi J.A."/>
            <person name="Labate C.A."/>
        </authorList>
    </citation>
    <scope>NUCLEOTIDE SEQUENCE</scope>
    <source>
        <strain evidence="2">MF-1</strain>
    </source>
</reference>
<name>A0A9Q3E9W4_9BASI</name>
<dbReference type="AlphaFoldDB" id="A0A9Q3E9W4"/>
<feature type="compositionally biased region" description="Polar residues" evidence="1">
    <location>
        <begin position="141"/>
        <end position="158"/>
    </location>
</feature>
<feature type="region of interest" description="Disordered" evidence="1">
    <location>
        <begin position="133"/>
        <end position="164"/>
    </location>
</feature>
<comment type="caution">
    <text evidence="2">The sequence shown here is derived from an EMBL/GenBank/DDBJ whole genome shotgun (WGS) entry which is preliminary data.</text>
</comment>
<evidence type="ECO:0000313" key="3">
    <source>
        <dbReference type="Proteomes" id="UP000765509"/>
    </source>
</evidence>
<gene>
    <name evidence="2" type="ORF">O181_058535</name>
</gene>
<dbReference type="Proteomes" id="UP000765509">
    <property type="component" value="Unassembled WGS sequence"/>
</dbReference>
<evidence type="ECO:0000256" key="1">
    <source>
        <dbReference type="SAM" id="MobiDB-lite"/>
    </source>
</evidence>
<sequence>MQMLQEFTFDEISNTLKEVRIRTWIGGNNTQSTGDNRDNPTLEAKETHDSESEIATAFKNGESPNHYADNFPKGGKRYFQEEQMRKYQEINESDSDRVGNGCVNDSYIEPNTNDSIYLNRRKLITKHLDSLRHKPPEKKSISTGELFSQGYMNHNRPSTSKRKESLISNKPFLKVGYVSL</sequence>
<feature type="region of interest" description="Disordered" evidence="1">
    <location>
        <begin position="26"/>
        <end position="49"/>
    </location>
</feature>
<accession>A0A9Q3E9W4</accession>
<proteinExistence type="predicted"/>
<dbReference type="EMBL" id="AVOT02026897">
    <property type="protein sequence ID" value="MBW0518820.1"/>
    <property type="molecule type" value="Genomic_DNA"/>
</dbReference>
<organism evidence="2 3">
    <name type="scientific">Austropuccinia psidii MF-1</name>
    <dbReference type="NCBI Taxonomy" id="1389203"/>
    <lineage>
        <taxon>Eukaryota</taxon>
        <taxon>Fungi</taxon>
        <taxon>Dikarya</taxon>
        <taxon>Basidiomycota</taxon>
        <taxon>Pucciniomycotina</taxon>
        <taxon>Pucciniomycetes</taxon>
        <taxon>Pucciniales</taxon>
        <taxon>Sphaerophragmiaceae</taxon>
        <taxon>Austropuccinia</taxon>
    </lineage>
</organism>
<protein>
    <submittedName>
        <fullName evidence="2">Uncharacterized protein</fullName>
    </submittedName>
</protein>
<evidence type="ECO:0000313" key="2">
    <source>
        <dbReference type="EMBL" id="MBW0518820.1"/>
    </source>
</evidence>
<keyword evidence="3" id="KW-1185">Reference proteome</keyword>